<sequence>MPSRGSHHPPRPLAPGDVVAAFCDELGEWSAAQIISLEPHDRQADVLDLDWSGAEPHDVADLGELKPLKLTLPGQRGVAQCHREWVLPRGHKNLGPAPLLTTRASLAWTLGWHTGFHLHLQRRWDAGLHGEPENERVHALDGDAVDVLPAGASFPDIRSLFVRGANTIDGARVVSAYPNLTHLNLWGKLSRLINASALNGLHRLRRFEVHDVFGMIPEDCLDPEQLTQLEYVDLDGVPADYAMAMRRAWTPEVGKGVFLRVSRAREPEWVKENLDNPLREWDGREGISARTYRRALTAWKQSTRPILEALLTPTAGVVQRALLIALGRDFARAFAEVSGPSYILETDELGELLDALQNLITTAPAAPGVDREEAIRALFEGIDQHGYW</sequence>
<proteinExistence type="predicted"/>
<organism evidence="1 2">
    <name type="scientific">Intrasporangium oryzae NRRL B-24470</name>
    <dbReference type="NCBI Taxonomy" id="1386089"/>
    <lineage>
        <taxon>Bacteria</taxon>
        <taxon>Bacillati</taxon>
        <taxon>Actinomycetota</taxon>
        <taxon>Actinomycetes</taxon>
        <taxon>Micrococcales</taxon>
        <taxon>Intrasporangiaceae</taxon>
        <taxon>Intrasporangium</taxon>
    </lineage>
</organism>
<dbReference type="Proteomes" id="UP000019489">
    <property type="component" value="Unassembled WGS sequence"/>
</dbReference>
<name>W9GAU4_9MICO</name>
<reference evidence="1 2" key="1">
    <citation type="submission" date="2013-08" db="EMBL/GenBank/DDBJ databases">
        <title>Intrasporangium oryzae NRRL B-24470.</title>
        <authorList>
            <person name="Liu H."/>
            <person name="Wang G."/>
        </authorList>
    </citation>
    <scope>NUCLEOTIDE SEQUENCE [LARGE SCALE GENOMIC DNA]</scope>
    <source>
        <strain evidence="1 2">NRRL B-24470</strain>
    </source>
</reference>
<dbReference type="EMBL" id="AWSA01000030">
    <property type="protein sequence ID" value="EWT00984.1"/>
    <property type="molecule type" value="Genomic_DNA"/>
</dbReference>
<evidence type="ECO:0000313" key="2">
    <source>
        <dbReference type="Proteomes" id="UP000019489"/>
    </source>
</evidence>
<accession>W9GAU4</accession>
<dbReference type="AlphaFoldDB" id="W9GAU4"/>
<comment type="caution">
    <text evidence="1">The sequence shown here is derived from an EMBL/GenBank/DDBJ whole genome shotgun (WGS) entry which is preliminary data.</text>
</comment>
<keyword evidence="2" id="KW-1185">Reference proteome</keyword>
<protein>
    <submittedName>
        <fullName evidence="1">Uncharacterized protein</fullName>
    </submittedName>
</protein>
<evidence type="ECO:0000313" key="1">
    <source>
        <dbReference type="EMBL" id="EWT00984.1"/>
    </source>
</evidence>
<dbReference type="eggNOG" id="ENOG502Z9IN">
    <property type="taxonomic scope" value="Bacteria"/>
</dbReference>
<gene>
    <name evidence="1" type="ORF">N865_12220</name>
</gene>